<name>A0A5N4C8V7_CAMDR</name>
<keyword evidence="3" id="KW-1185">Reference proteome</keyword>
<protein>
    <submittedName>
        <fullName evidence="2">Putative POM121-like protein 1</fullName>
    </submittedName>
</protein>
<feature type="region of interest" description="Disordered" evidence="1">
    <location>
        <begin position="104"/>
        <end position="143"/>
    </location>
</feature>
<dbReference type="InterPro" id="IPR043220">
    <property type="entry name" value="POM121-like_prot_1"/>
</dbReference>
<dbReference type="EMBL" id="JWIN03000032">
    <property type="protein sequence ID" value="KAB1255333.1"/>
    <property type="molecule type" value="Genomic_DNA"/>
</dbReference>
<dbReference type="Pfam" id="PF15229">
    <property type="entry name" value="POM121"/>
    <property type="match status" value="1"/>
</dbReference>
<dbReference type="PANTHER" id="PTHR15566:SF4">
    <property type="entry name" value="POM121-LIKE PROTEIN 1-RELATED"/>
    <property type="match status" value="1"/>
</dbReference>
<sequence>MVWRALGESGKGMAKQEKDPAVTEKEDQRSPDGTEGEQSEMRHLWVQRGLSSFIPRPGSLQRNLHAKSSEDIHRETPDLLYELLPPKKCHQELIQLHLRFPASAEEEGSHTHLAAPEILKEREGGKPSASLCSSSGFTTEELA</sequence>
<comment type="caution">
    <text evidence="2">The sequence shown here is derived from an EMBL/GenBank/DDBJ whole genome shotgun (WGS) entry which is preliminary data.</text>
</comment>
<dbReference type="AlphaFoldDB" id="A0A5N4C8V7"/>
<dbReference type="Proteomes" id="UP000299084">
    <property type="component" value="Unassembled WGS sequence"/>
</dbReference>
<evidence type="ECO:0000313" key="2">
    <source>
        <dbReference type="EMBL" id="KAB1255333.1"/>
    </source>
</evidence>
<evidence type="ECO:0000256" key="1">
    <source>
        <dbReference type="SAM" id="MobiDB-lite"/>
    </source>
</evidence>
<feature type="region of interest" description="Disordered" evidence="1">
    <location>
        <begin position="1"/>
        <end position="42"/>
    </location>
</feature>
<evidence type="ECO:0000313" key="3">
    <source>
        <dbReference type="Proteomes" id="UP000299084"/>
    </source>
</evidence>
<organism evidence="2 3">
    <name type="scientific">Camelus dromedarius</name>
    <name type="common">Dromedary</name>
    <name type="synonym">Arabian camel</name>
    <dbReference type="NCBI Taxonomy" id="9838"/>
    <lineage>
        <taxon>Eukaryota</taxon>
        <taxon>Metazoa</taxon>
        <taxon>Chordata</taxon>
        <taxon>Craniata</taxon>
        <taxon>Vertebrata</taxon>
        <taxon>Euteleostomi</taxon>
        <taxon>Mammalia</taxon>
        <taxon>Eutheria</taxon>
        <taxon>Laurasiatheria</taxon>
        <taxon>Artiodactyla</taxon>
        <taxon>Tylopoda</taxon>
        <taxon>Camelidae</taxon>
        <taxon>Camelus</taxon>
    </lineage>
</organism>
<accession>A0A5N4C8V7</accession>
<dbReference type="PANTHER" id="PTHR15566">
    <property type="entry name" value="POM121-LIKE"/>
    <property type="match status" value="1"/>
</dbReference>
<feature type="compositionally biased region" description="Polar residues" evidence="1">
    <location>
        <begin position="130"/>
        <end position="143"/>
    </location>
</feature>
<gene>
    <name evidence="2" type="ORF">Cadr_000028394</name>
</gene>
<proteinExistence type="predicted"/>
<reference evidence="2 3" key="1">
    <citation type="journal article" date="2019" name="Mol. Ecol. Resour.">
        <title>Improving Illumina assemblies with Hi-C and long reads: an example with the North African dromedary.</title>
        <authorList>
            <person name="Elbers J.P."/>
            <person name="Rogers M.F."/>
            <person name="Perelman P.L."/>
            <person name="Proskuryakova A.A."/>
            <person name="Serdyukova N.A."/>
            <person name="Johnson W.E."/>
            <person name="Horin P."/>
            <person name="Corander J."/>
            <person name="Murphy D."/>
            <person name="Burger P.A."/>
        </authorList>
    </citation>
    <scope>NUCLEOTIDE SEQUENCE [LARGE SCALE GENOMIC DNA]</scope>
    <source>
        <strain evidence="2">Drom800</strain>
        <tissue evidence="2">Blood</tissue>
    </source>
</reference>
<feature type="compositionally biased region" description="Basic and acidic residues" evidence="1">
    <location>
        <begin position="14"/>
        <end position="32"/>
    </location>
</feature>